<organism evidence="2 3">
    <name type="scientific">Roseofilum halophilum BLCC-M91</name>
    <dbReference type="NCBI Taxonomy" id="3022259"/>
    <lineage>
        <taxon>Bacteria</taxon>
        <taxon>Bacillati</taxon>
        <taxon>Cyanobacteriota</taxon>
        <taxon>Cyanophyceae</taxon>
        <taxon>Desertifilales</taxon>
        <taxon>Desertifilaceae</taxon>
        <taxon>Roseofilum</taxon>
        <taxon>Roseofilum halophilum</taxon>
    </lineage>
</organism>
<dbReference type="InterPro" id="IPR050834">
    <property type="entry name" value="Glycosyltransf_2"/>
</dbReference>
<evidence type="ECO:0000313" key="3">
    <source>
        <dbReference type="Proteomes" id="UP001231370"/>
    </source>
</evidence>
<proteinExistence type="predicted"/>
<protein>
    <submittedName>
        <fullName evidence="2">Hormogonium polysaccharide biosynthesis glycosyltransferase HpsE</fullName>
    </submittedName>
</protein>
<dbReference type="Proteomes" id="UP001231370">
    <property type="component" value="Unassembled WGS sequence"/>
</dbReference>
<dbReference type="PANTHER" id="PTHR43685">
    <property type="entry name" value="GLYCOSYLTRANSFERASE"/>
    <property type="match status" value="1"/>
</dbReference>
<dbReference type="SUPFAM" id="SSF53448">
    <property type="entry name" value="Nucleotide-diphospho-sugar transferases"/>
    <property type="match status" value="1"/>
</dbReference>
<dbReference type="NCBIfam" id="NF038302">
    <property type="entry name" value="EPS_HpsE"/>
    <property type="match status" value="1"/>
</dbReference>
<dbReference type="InterPro" id="IPR001173">
    <property type="entry name" value="Glyco_trans_2-like"/>
</dbReference>
<sequence length="328" mass="37687">MGLDFTVAIITYNGATRIAEVLDALLAQEVEAISWEVLVVDNNSDDNTREVVLEYAENWRKDSQLRYAFEGRQGAAYARYCAVAEAKSKSLIGFLDDDNLPGKSWVFACVDFGVKNLHVGAYGGIIHAKLDIDPPNYFKQMKAYLTVCDRGHKPFQYKRNDKIRRIPPAPGVVIRKEAWQDAMPSPEKLLIAGRDPKTMAAGEDAEMMFYLQNSSWEVWHNPNMEIWHHIYSHRLEEDYLLKLARGYGLSNHLTRLARYYPWQRPFINLMIPLYVIRDSLKSVLFYYQNRVDINEDLAKKCALESKIGQAWSPLLGVYKVVSRWNGKG</sequence>
<gene>
    <name evidence="2" type="primary">hpsE</name>
    <name evidence="2" type="ORF">PJF56_04330</name>
</gene>
<dbReference type="EMBL" id="JAQPOK010000035">
    <property type="protein sequence ID" value="MDJ1178086.1"/>
    <property type="molecule type" value="Genomic_DNA"/>
</dbReference>
<dbReference type="RefSeq" id="WP_283761408.1">
    <property type="nucleotide sequence ID" value="NZ_JAQPOK010000035.1"/>
</dbReference>
<dbReference type="Gene3D" id="3.90.550.10">
    <property type="entry name" value="Spore Coat Polysaccharide Biosynthesis Protein SpsA, Chain A"/>
    <property type="match status" value="1"/>
</dbReference>
<dbReference type="CDD" id="cd00761">
    <property type="entry name" value="Glyco_tranf_GTA_type"/>
    <property type="match status" value="1"/>
</dbReference>
<dbReference type="PANTHER" id="PTHR43685:SF2">
    <property type="entry name" value="GLYCOSYLTRANSFERASE 2-LIKE DOMAIN-CONTAINING PROTEIN"/>
    <property type="match status" value="1"/>
</dbReference>
<evidence type="ECO:0000313" key="2">
    <source>
        <dbReference type="EMBL" id="MDJ1178086.1"/>
    </source>
</evidence>
<feature type="domain" description="Glycosyltransferase 2-like" evidence="1">
    <location>
        <begin position="6"/>
        <end position="150"/>
    </location>
</feature>
<evidence type="ECO:0000259" key="1">
    <source>
        <dbReference type="Pfam" id="PF00535"/>
    </source>
</evidence>
<keyword evidence="3" id="KW-1185">Reference proteome</keyword>
<comment type="caution">
    <text evidence="2">The sequence shown here is derived from an EMBL/GenBank/DDBJ whole genome shotgun (WGS) entry which is preliminary data.</text>
</comment>
<name>A0ABT7BHW3_9CYAN</name>
<dbReference type="InterPro" id="IPR029044">
    <property type="entry name" value="Nucleotide-diphossugar_trans"/>
</dbReference>
<reference evidence="2 3" key="1">
    <citation type="submission" date="2023-01" db="EMBL/GenBank/DDBJ databases">
        <title>Novel diversity within Roseofilum (Cyanobacteria; Desertifilaceae) from marine benthic mats with descriptions of four novel species.</title>
        <authorList>
            <person name="Wang Y."/>
            <person name="Berthold D.E."/>
            <person name="Hu J."/>
            <person name="Lefler F.W."/>
            <person name="Laughinghouse H.D. IV."/>
        </authorList>
    </citation>
    <scope>NUCLEOTIDE SEQUENCE [LARGE SCALE GENOMIC DNA]</scope>
    <source>
        <strain evidence="2 3">BLCC-M91</strain>
    </source>
</reference>
<accession>A0ABT7BHW3</accession>
<dbReference type="Pfam" id="PF00535">
    <property type="entry name" value="Glycos_transf_2"/>
    <property type="match status" value="1"/>
</dbReference>